<dbReference type="Pfam" id="PF12535">
    <property type="entry name" value="Nudix_N"/>
    <property type="match status" value="1"/>
</dbReference>
<comment type="caution">
    <text evidence="4">The sequence shown here is derived from an EMBL/GenBank/DDBJ whole genome shotgun (WGS) entry which is preliminary data.</text>
</comment>
<dbReference type="PANTHER" id="PTHR43736">
    <property type="entry name" value="ADP-RIBOSE PYROPHOSPHATASE"/>
    <property type="match status" value="1"/>
</dbReference>
<dbReference type="AlphaFoldDB" id="R4YXP4"/>
<dbReference type="Proteomes" id="UP000018291">
    <property type="component" value="Unassembled WGS sequence"/>
</dbReference>
<dbReference type="SUPFAM" id="SSF55811">
    <property type="entry name" value="Nudix"/>
    <property type="match status" value="1"/>
</dbReference>
<evidence type="ECO:0000256" key="1">
    <source>
        <dbReference type="ARBA" id="ARBA00005582"/>
    </source>
</evidence>
<dbReference type="PANTHER" id="PTHR43736:SF1">
    <property type="entry name" value="DIHYDRONEOPTERIN TRIPHOSPHATE DIPHOSPHATASE"/>
    <property type="match status" value="1"/>
</dbReference>
<feature type="domain" description="Nudix hydrolase" evidence="3">
    <location>
        <begin position="77"/>
        <end position="203"/>
    </location>
</feature>
<evidence type="ECO:0000313" key="5">
    <source>
        <dbReference type="Proteomes" id="UP000018291"/>
    </source>
</evidence>
<dbReference type="InterPro" id="IPR015797">
    <property type="entry name" value="NUDIX_hydrolase-like_dom_sf"/>
</dbReference>
<keyword evidence="4" id="KW-0378">Hydrolase</keyword>
<dbReference type="HOGENOM" id="CLU_082381_1_0_11"/>
<name>R4YXP4_9ACTN</name>
<evidence type="ECO:0000259" key="3">
    <source>
        <dbReference type="PROSITE" id="PS51462"/>
    </source>
</evidence>
<dbReference type="PROSITE" id="PS51462">
    <property type="entry name" value="NUDIX"/>
    <property type="match status" value="1"/>
</dbReference>
<evidence type="ECO:0000313" key="4">
    <source>
        <dbReference type="EMBL" id="CCM62995.1"/>
    </source>
</evidence>
<gene>
    <name evidence="4" type="ORF">BN381_150108</name>
</gene>
<accession>R4YXP4</accession>
<dbReference type="RefSeq" id="WP_012224974.1">
    <property type="nucleotide sequence ID" value="NZ_HG422565.1"/>
</dbReference>
<feature type="region of interest" description="Disordered" evidence="2">
    <location>
        <begin position="221"/>
        <end position="246"/>
    </location>
</feature>
<dbReference type="EMBL" id="CANL01000007">
    <property type="protein sequence ID" value="CCM62995.1"/>
    <property type="molecule type" value="Genomic_DNA"/>
</dbReference>
<dbReference type="GO" id="GO:0016787">
    <property type="term" value="F:hydrolase activity"/>
    <property type="evidence" value="ECO:0007669"/>
    <property type="project" value="UniProtKB-KW"/>
</dbReference>
<sequence length="246" mass="26555">MECITESDLIRWSEALAAIARSGLGFTESLYEQERYEEVLAVAADMRVAAGRGTLDPSALVQEWMKGAGDGALGYVTPKVAVGAVVGNDDGEILLIQRADSGVWLYPTGWADIGYSPAEVAVKEVGEETGIIAEVESFVAVFDGLRRGFSAVPLYSLIFKLRPVGGSLARHPLECLDVGWFDRDSLPDPLAGAGNWVDIAFQAIDAEAPIPYFDPPRSDVWIPEGEPLPPADRRRVTGHTEEQTHG</sequence>
<dbReference type="InterPro" id="IPR000086">
    <property type="entry name" value="NUDIX_hydrolase_dom"/>
</dbReference>
<comment type="similarity">
    <text evidence="1">Belongs to the Nudix hydrolase family.</text>
</comment>
<proteinExistence type="inferred from homology"/>
<feature type="compositionally biased region" description="Basic and acidic residues" evidence="2">
    <location>
        <begin position="231"/>
        <end position="246"/>
    </location>
</feature>
<dbReference type="InterPro" id="IPR059176">
    <property type="entry name" value="UDP-X_N"/>
</dbReference>
<dbReference type="Pfam" id="PF00293">
    <property type="entry name" value="NUDIX"/>
    <property type="match status" value="1"/>
</dbReference>
<keyword evidence="5" id="KW-1185">Reference proteome</keyword>
<organism evidence="4 5">
    <name type="scientific">Candidatus Neomicrothrix parvicella RN1</name>
    <dbReference type="NCBI Taxonomy" id="1229780"/>
    <lineage>
        <taxon>Bacteria</taxon>
        <taxon>Bacillati</taxon>
        <taxon>Actinomycetota</taxon>
        <taxon>Acidimicrobiia</taxon>
        <taxon>Acidimicrobiales</taxon>
        <taxon>Microthrixaceae</taxon>
        <taxon>Candidatus Neomicrothrix</taxon>
    </lineage>
</organism>
<dbReference type="Gene3D" id="3.90.79.10">
    <property type="entry name" value="Nucleoside Triphosphate Pyrophosphohydrolase"/>
    <property type="match status" value="1"/>
</dbReference>
<dbReference type="STRING" id="1229780.BN381_150108"/>
<protein>
    <submittedName>
        <fullName evidence="4">NUDIX hydrolase</fullName>
    </submittedName>
</protein>
<dbReference type="eggNOG" id="COG1051">
    <property type="taxonomic scope" value="Bacteria"/>
</dbReference>
<dbReference type="Gene3D" id="6.10.250.1120">
    <property type="match status" value="1"/>
</dbReference>
<evidence type="ECO:0000256" key="2">
    <source>
        <dbReference type="SAM" id="MobiDB-lite"/>
    </source>
</evidence>
<dbReference type="OrthoDB" id="9804442at2"/>
<reference evidence="4 5" key="1">
    <citation type="journal article" date="2013" name="ISME J.">
        <title>Metabolic model for the filamentous 'Candidatus Microthrix parvicella' based on genomic and metagenomic analyses.</title>
        <authorList>
            <person name="Jon McIlroy S."/>
            <person name="Kristiansen R."/>
            <person name="Albertsen M."/>
            <person name="Michael Karst S."/>
            <person name="Rossetti S."/>
            <person name="Lund Nielsen J."/>
            <person name="Tandoi V."/>
            <person name="James Seviour R."/>
            <person name="Nielsen P.H."/>
        </authorList>
    </citation>
    <scope>NUCLEOTIDE SEQUENCE [LARGE SCALE GENOMIC DNA]</scope>
    <source>
        <strain evidence="4 5">RN1</strain>
    </source>
</reference>